<sequence>MAPVPTPVIEPTAPEAAPATANVAPPEPAGEGGRAWLALLAAGLALLAGVGGFLLWRRSRANRYDDRDRIISFDEAPEGTAPPAAAPADPVAVAEREAAPLDGATADEAAPMADAAISEPAAEGVAAATIPAQAQDGRPWIEFALRPVKAGVNVMDAVVEFELTVGNAGAVAADDVRIAAWLLSASPNQEAEIARFLEDTPAEAVMAPIEIPPGGGQQVNAAIALPRAGVNVVTVRDRRFFVPLVVADARYRLPDGGEGRTSATFVVGTARDGQEKLGPIWLDRGIRMHANVEARLHGDPARA</sequence>
<evidence type="ECO:0000256" key="1">
    <source>
        <dbReference type="SAM" id="MobiDB-lite"/>
    </source>
</evidence>
<comment type="caution">
    <text evidence="3">The sequence shown here is derived from an EMBL/GenBank/DDBJ whole genome shotgun (WGS) entry which is preliminary data.</text>
</comment>
<keyword evidence="2" id="KW-0472">Membrane</keyword>
<evidence type="ECO:0000313" key="4">
    <source>
        <dbReference type="Proteomes" id="UP000266693"/>
    </source>
</evidence>
<protein>
    <submittedName>
        <fullName evidence="3">Uncharacterized protein</fullName>
    </submittedName>
</protein>
<keyword evidence="2" id="KW-0812">Transmembrane</keyword>
<feature type="transmembrane region" description="Helical" evidence="2">
    <location>
        <begin position="35"/>
        <end position="56"/>
    </location>
</feature>
<organism evidence="3 4">
    <name type="scientific">Sphingomonas gilva</name>
    <dbReference type="NCBI Taxonomy" id="2305907"/>
    <lineage>
        <taxon>Bacteria</taxon>
        <taxon>Pseudomonadati</taxon>
        <taxon>Pseudomonadota</taxon>
        <taxon>Alphaproteobacteria</taxon>
        <taxon>Sphingomonadales</taxon>
        <taxon>Sphingomonadaceae</taxon>
        <taxon>Sphingomonas</taxon>
    </lineage>
</organism>
<feature type="region of interest" description="Disordered" evidence="1">
    <location>
        <begin position="1"/>
        <end position="29"/>
    </location>
</feature>
<proteinExistence type="predicted"/>
<name>A0A396RNM1_9SPHN</name>
<evidence type="ECO:0000256" key="2">
    <source>
        <dbReference type="SAM" id="Phobius"/>
    </source>
</evidence>
<feature type="compositionally biased region" description="Low complexity" evidence="1">
    <location>
        <begin position="9"/>
        <end position="24"/>
    </location>
</feature>
<keyword evidence="4" id="KW-1185">Reference proteome</keyword>
<reference evidence="3 4" key="1">
    <citation type="submission" date="2018-08" db="EMBL/GenBank/DDBJ databases">
        <title>The multiple taxonomic identification of Sphingomonas gilva.</title>
        <authorList>
            <person name="Zhu D."/>
            <person name="Zheng S."/>
        </authorList>
    </citation>
    <scope>NUCLEOTIDE SEQUENCE [LARGE SCALE GENOMIC DNA]</scope>
    <source>
        <strain evidence="3 4">ZDH117</strain>
    </source>
</reference>
<dbReference type="AlphaFoldDB" id="A0A396RNM1"/>
<accession>A0A396RNM1</accession>
<gene>
    <name evidence="3" type="ORF">D1610_10335</name>
</gene>
<evidence type="ECO:0000313" key="3">
    <source>
        <dbReference type="EMBL" id="RHW17366.1"/>
    </source>
</evidence>
<keyword evidence="2" id="KW-1133">Transmembrane helix</keyword>
<dbReference type="Proteomes" id="UP000266693">
    <property type="component" value="Unassembled WGS sequence"/>
</dbReference>
<dbReference type="EMBL" id="QWLV01000004">
    <property type="protein sequence ID" value="RHW17366.1"/>
    <property type="molecule type" value="Genomic_DNA"/>
</dbReference>